<sequence>MGKCGIILLLLAAFAGFIGFKVKNALFEVPELPKLEDTWWGPRDPSREDKAITPFKINVAEDVLKDLKHRLDIIKPFTPALQGTKQDYGMHPDLLQKIINHWKNKYDWREREKFLNQYPQFTVSVQGLRIHYIHIKPKNVGNKKVIPMLLLHGWPGSVREFYEAIPHLSKPQEDFVFELIIPSLPGYGFSEAAVKPGLGAAQMAQLFKNFMDRLGFQKYYIQGGDWGAIIVQHMAQLFPEKLIGVHSNMCFVNTPLSNMITWFGAFFPSLVVTSDDEASKVYPLACKYSYILQETGYMHLQASKPDTIGFALKDNPAGLAAYIIEKFSTWTNKDYRDRLDGGLQEKFTYEQLLDNIMIYHVTGSITTSVRLYAESFNKAQMSMGLSNVPVTVPSGCARQTHELNVPLEKTLRLQYHNLVHLKDYEAGHFAFLEIPKVMSEDVIEFVKTVEKMPKENIKSEL</sequence>
<dbReference type="SUPFAM" id="SSF53474">
    <property type="entry name" value="alpha/beta-Hydrolases"/>
    <property type="match status" value="1"/>
</dbReference>
<evidence type="ECO:0000256" key="2">
    <source>
        <dbReference type="ARBA" id="ARBA00004111"/>
    </source>
</evidence>
<dbReference type="EMBL" id="OV121136">
    <property type="protein sequence ID" value="CAH0556943.1"/>
    <property type="molecule type" value="Genomic_DNA"/>
</dbReference>
<keyword evidence="5 6" id="KW-0378">Hydrolase</keyword>
<dbReference type="AlphaFoldDB" id="A0A9P0B5B8"/>
<evidence type="ECO:0000259" key="9">
    <source>
        <dbReference type="Pfam" id="PF06441"/>
    </source>
</evidence>
<dbReference type="PANTHER" id="PTHR21661">
    <property type="entry name" value="EPOXIDE HYDROLASE 1-RELATED"/>
    <property type="match status" value="1"/>
</dbReference>
<evidence type="ECO:0000256" key="4">
    <source>
        <dbReference type="ARBA" id="ARBA00022797"/>
    </source>
</evidence>
<reference evidence="10" key="1">
    <citation type="submission" date="2021-12" db="EMBL/GenBank/DDBJ databases">
        <authorList>
            <person name="King R."/>
        </authorList>
    </citation>
    <scope>NUCLEOTIDE SEQUENCE</scope>
</reference>
<feature type="chain" id="PRO_5040172514" description="Epoxide hydrolase" evidence="8">
    <location>
        <begin position="20"/>
        <end position="461"/>
    </location>
</feature>
<evidence type="ECO:0000256" key="6">
    <source>
        <dbReference type="PIRNR" id="PIRNR001112"/>
    </source>
</evidence>
<dbReference type="PIRSF" id="PIRSF001112">
    <property type="entry name" value="Epoxide_hydrolase"/>
    <property type="match status" value="1"/>
</dbReference>
<dbReference type="Proteomes" id="UP001154078">
    <property type="component" value="Chromosome 5"/>
</dbReference>
<proteinExistence type="inferred from homology"/>
<name>A0A9P0B5B8_BRAAE</name>
<evidence type="ECO:0000256" key="7">
    <source>
        <dbReference type="PIRSR" id="PIRSR001112-1"/>
    </source>
</evidence>
<gene>
    <name evidence="10" type="ORF">MELIAE_LOCUS7767</name>
</gene>
<dbReference type="Pfam" id="PF06441">
    <property type="entry name" value="EHN"/>
    <property type="match status" value="1"/>
</dbReference>
<feature type="active site" description="Nucleophile" evidence="7">
    <location>
        <position position="225"/>
    </location>
</feature>
<comment type="catalytic activity">
    <reaction evidence="1 6">
        <text>1-(4-methoxyphenyl)-N-methyl-N-[(3-methyloxetan-3-yl)methyl]methanamine + H2O = 2-{[(4-methoxybenzyl)(methyl)amino]methyl}-2-methylpropane-1,3-diol</text>
        <dbReference type="Rhea" id="RHEA:55764"/>
        <dbReference type="ChEBI" id="CHEBI:15377"/>
        <dbReference type="ChEBI" id="CHEBI:139161"/>
        <dbReference type="ChEBI" id="CHEBI:139164"/>
        <dbReference type="EC" id="3.3.2.9"/>
    </reaction>
</comment>
<evidence type="ECO:0000313" key="10">
    <source>
        <dbReference type="EMBL" id="CAH0556943.1"/>
    </source>
</evidence>
<protein>
    <recommendedName>
        <fullName evidence="6">Epoxide hydrolase</fullName>
        <ecNumber evidence="6">3.3.2.9</ecNumber>
    </recommendedName>
</protein>
<comment type="subcellular location">
    <subcellularLocation>
        <location evidence="6">Endoplasmic reticulum membrane</location>
    </subcellularLocation>
    <subcellularLocation>
        <location evidence="2">Microsome membrane</location>
        <topology evidence="2">Single-pass membrane protein</topology>
    </subcellularLocation>
</comment>
<keyword evidence="6" id="KW-0472">Membrane</keyword>
<evidence type="ECO:0000313" key="11">
    <source>
        <dbReference type="Proteomes" id="UP001154078"/>
    </source>
</evidence>
<dbReference type="OrthoDB" id="7130006at2759"/>
<keyword evidence="8" id="KW-0732">Signal</keyword>
<dbReference type="InterPro" id="IPR016292">
    <property type="entry name" value="Epoxide_hydrolase"/>
</dbReference>
<keyword evidence="6" id="KW-0256">Endoplasmic reticulum</keyword>
<comment type="similarity">
    <text evidence="3 6">Belongs to the peptidase S33 family.</text>
</comment>
<comment type="function">
    <text evidence="6">Catalyzes juvenile hormone hydrolysis.</text>
</comment>
<evidence type="ECO:0000256" key="8">
    <source>
        <dbReference type="SAM" id="SignalP"/>
    </source>
</evidence>
<dbReference type="GO" id="GO:0033961">
    <property type="term" value="F:cis-stilbene-oxide hydrolase activity"/>
    <property type="evidence" value="ECO:0007669"/>
    <property type="project" value="UniProtKB-UniRule"/>
</dbReference>
<feature type="active site" description="Proton acceptor" evidence="7">
    <location>
        <position position="428"/>
    </location>
</feature>
<dbReference type="InterPro" id="IPR000639">
    <property type="entry name" value="Epox_hydrolase-like"/>
</dbReference>
<accession>A0A9P0B5B8</accession>
<feature type="domain" description="Epoxide hydrolase N-terminal" evidence="9">
    <location>
        <begin position="52"/>
        <end position="161"/>
    </location>
</feature>
<dbReference type="InterPro" id="IPR029058">
    <property type="entry name" value="AB_hydrolase_fold"/>
</dbReference>
<evidence type="ECO:0000256" key="3">
    <source>
        <dbReference type="ARBA" id="ARBA00010088"/>
    </source>
</evidence>
<feature type="active site" description="Proton donor" evidence="7">
    <location>
        <position position="372"/>
    </location>
</feature>
<evidence type="ECO:0000256" key="5">
    <source>
        <dbReference type="ARBA" id="ARBA00022801"/>
    </source>
</evidence>
<dbReference type="PRINTS" id="PR00412">
    <property type="entry name" value="EPOXHYDRLASE"/>
</dbReference>
<evidence type="ECO:0000256" key="1">
    <source>
        <dbReference type="ARBA" id="ARBA00000221"/>
    </source>
</evidence>
<feature type="signal peptide" evidence="8">
    <location>
        <begin position="1"/>
        <end position="19"/>
    </location>
</feature>
<dbReference type="GO" id="GO:0005789">
    <property type="term" value="C:endoplasmic reticulum membrane"/>
    <property type="evidence" value="ECO:0007669"/>
    <property type="project" value="UniProtKB-SubCell"/>
</dbReference>
<dbReference type="GO" id="GO:0097176">
    <property type="term" value="P:epoxide metabolic process"/>
    <property type="evidence" value="ECO:0007669"/>
    <property type="project" value="TreeGrafter"/>
</dbReference>
<comment type="catalytic activity">
    <reaction evidence="6">
        <text>cis-stilbene oxide + H2O = (1R,2R)-hydrobenzoin</text>
        <dbReference type="Rhea" id="RHEA:23900"/>
        <dbReference type="ChEBI" id="CHEBI:15377"/>
        <dbReference type="ChEBI" id="CHEBI:50004"/>
        <dbReference type="ChEBI" id="CHEBI:50014"/>
        <dbReference type="EC" id="3.3.2.9"/>
    </reaction>
</comment>
<dbReference type="InterPro" id="IPR010497">
    <property type="entry name" value="Epoxide_hydro_N"/>
</dbReference>
<dbReference type="PANTHER" id="PTHR21661:SF35">
    <property type="entry name" value="EPOXIDE HYDROLASE"/>
    <property type="match status" value="1"/>
</dbReference>
<keyword evidence="11" id="KW-1185">Reference proteome</keyword>
<dbReference type="EC" id="3.3.2.9" evidence="6"/>
<keyword evidence="4 6" id="KW-0058">Aromatic hydrocarbons catabolism</keyword>
<organism evidence="10 11">
    <name type="scientific">Brassicogethes aeneus</name>
    <name type="common">Rape pollen beetle</name>
    <name type="synonym">Meligethes aeneus</name>
    <dbReference type="NCBI Taxonomy" id="1431903"/>
    <lineage>
        <taxon>Eukaryota</taxon>
        <taxon>Metazoa</taxon>
        <taxon>Ecdysozoa</taxon>
        <taxon>Arthropoda</taxon>
        <taxon>Hexapoda</taxon>
        <taxon>Insecta</taxon>
        <taxon>Pterygota</taxon>
        <taxon>Neoptera</taxon>
        <taxon>Endopterygota</taxon>
        <taxon>Coleoptera</taxon>
        <taxon>Polyphaga</taxon>
        <taxon>Cucujiformia</taxon>
        <taxon>Nitidulidae</taxon>
        <taxon>Meligethinae</taxon>
        <taxon>Brassicogethes</taxon>
    </lineage>
</organism>
<dbReference type="Gene3D" id="3.40.50.1820">
    <property type="entry name" value="alpha/beta hydrolase"/>
    <property type="match status" value="1"/>
</dbReference>